<dbReference type="EMBL" id="QGML01000378">
    <property type="protein sequence ID" value="TVY92151.1"/>
    <property type="molecule type" value="Genomic_DNA"/>
</dbReference>
<feature type="compositionally biased region" description="Basic residues" evidence="1">
    <location>
        <begin position="1"/>
        <end position="20"/>
    </location>
</feature>
<dbReference type="InterPro" id="IPR002575">
    <property type="entry name" value="Aminoglycoside_PTrfase"/>
</dbReference>
<protein>
    <recommendedName>
        <fullName evidence="2">Aminoglycoside phosphotransferase domain-containing protein</fullName>
    </recommendedName>
</protein>
<feature type="domain" description="Aminoglycoside phosphotransferase" evidence="2">
    <location>
        <begin position="112"/>
        <end position="304"/>
    </location>
</feature>
<name>A0A559MGR2_9HELO</name>
<evidence type="ECO:0000313" key="4">
    <source>
        <dbReference type="Proteomes" id="UP000315522"/>
    </source>
</evidence>
<dbReference type="InterPro" id="IPR011009">
    <property type="entry name" value="Kinase-like_dom_sf"/>
</dbReference>
<evidence type="ECO:0000313" key="3">
    <source>
        <dbReference type="EMBL" id="TVY92151.1"/>
    </source>
</evidence>
<accession>A0A559MGR2</accession>
<dbReference type="Proteomes" id="UP000315522">
    <property type="component" value="Unassembled WGS sequence"/>
</dbReference>
<dbReference type="Gene3D" id="3.90.1200.10">
    <property type="match status" value="1"/>
</dbReference>
<dbReference type="InterPro" id="IPR051678">
    <property type="entry name" value="AGP_Transferase"/>
</dbReference>
<reference evidence="3 4" key="1">
    <citation type="submission" date="2018-05" db="EMBL/GenBank/DDBJ databases">
        <title>Genome sequencing and assembly of the regulated plant pathogen Lachnellula willkommii and related sister species for the development of diagnostic species identification markers.</title>
        <authorList>
            <person name="Giroux E."/>
            <person name="Bilodeau G."/>
        </authorList>
    </citation>
    <scope>NUCLEOTIDE SEQUENCE [LARGE SCALE GENOMIC DNA]</scope>
    <source>
        <strain evidence="3 4">CBS 172.35</strain>
    </source>
</reference>
<dbReference type="SUPFAM" id="SSF56112">
    <property type="entry name" value="Protein kinase-like (PK-like)"/>
    <property type="match status" value="1"/>
</dbReference>
<feature type="region of interest" description="Disordered" evidence="1">
    <location>
        <begin position="1"/>
        <end position="31"/>
    </location>
</feature>
<dbReference type="CDD" id="cd05120">
    <property type="entry name" value="APH_ChoK_like"/>
    <property type="match status" value="1"/>
</dbReference>
<sequence length="355" mass="40150">MNYLRTKFKRKEKGKGKANGKGKEQSSQPVASMAAVAQTDQVLSPSGPAHFASPTTETPEFSHEYQNNFLRRKYVLAFVRLFYKDVIPYRNILLLPCPIGVVIKYGAAVQLAEASTLRFLSKTTSVPVPKVYCAFTTGGVNYIMMEYIKGKPIGAVWHDTSPTKRSMILKQLKGHFNEMRSIPHPRAGAICGAPIGPLFDRRIDHRGFGPFANERDFNNFLRCGVGQGGELGAIADSYFEDREDLQLKIQKLIAIQDEKTHKICFTHGDAHSGNFVVRGGKVVAFIDFEMSGFFPEHWEYTTAMTTAQNVQRHDDGFWKLELKEFLEEYPRELEGEKLRQEIFGEYGIRSDLPRP</sequence>
<evidence type="ECO:0000256" key="1">
    <source>
        <dbReference type="SAM" id="MobiDB-lite"/>
    </source>
</evidence>
<organism evidence="3 4">
    <name type="scientific">Lachnellula willkommii</name>
    <dbReference type="NCBI Taxonomy" id="215461"/>
    <lineage>
        <taxon>Eukaryota</taxon>
        <taxon>Fungi</taxon>
        <taxon>Dikarya</taxon>
        <taxon>Ascomycota</taxon>
        <taxon>Pezizomycotina</taxon>
        <taxon>Leotiomycetes</taxon>
        <taxon>Helotiales</taxon>
        <taxon>Lachnaceae</taxon>
        <taxon>Lachnellula</taxon>
    </lineage>
</organism>
<dbReference type="PANTHER" id="PTHR21310">
    <property type="entry name" value="AMINOGLYCOSIDE PHOSPHOTRANSFERASE-RELATED-RELATED"/>
    <property type="match status" value="1"/>
</dbReference>
<dbReference type="Pfam" id="PF01636">
    <property type="entry name" value="APH"/>
    <property type="match status" value="1"/>
</dbReference>
<dbReference type="PANTHER" id="PTHR21310:SF55">
    <property type="entry name" value="AMINOGLYCOSIDE PHOSPHOTRANSFERASE DOMAIN-CONTAINING PROTEIN"/>
    <property type="match status" value="1"/>
</dbReference>
<evidence type="ECO:0000259" key="2">
    <source>
        <dbReference type="Pfam" id="PF01636"/>
    </source>
</evidence>
<dbReference type="AlphaFoldDB" id="A0A559MGR2"/>
<keyword evidence="4" id="KW-1185">Reference proteome</keyword>
<gene>
    <name evidence="3" type="ORF">LAWI1_G004855</name>
</gene>
<comment type="caution">
    <text evidence="3">The sequence shown here is derived from an EMBL/GenBank/DDBJ whole genome shotgun (WGS) entry which is preliminary data.</text>
</comment>
<proteinExistence type="predicted"/>